<proteinExistence type="predicted"/>
<evidence type="ECO:0000259" key="1">
    <source>
        <dbReference type="Pfam" id="PF11412"/>
    </source>
</evidence>
<dbReference type="AlphaFoldDB" id="A0A0F9TES6"/>
<name>A0A0F9TES6_9ZZZZ</name>
<organism evidence="2">
    <name type="scientific">marine sediment metagenome</name>
    <dbReference type="NCBI Taxonomy" id="412755"/>
    <lineage>
        <taxon>unclassified sequences</taxon>
        <taxon>metagenomes</taxon>
        <taxon>ecological metagenomes</taxon>
    </lineage>
</organism>
<gene>
    <name evidence="2" type="ORF">LCGC14_0737930</name>
</gene>
<feature type="domain" description="Thiol:disulfide interchange protein DsbD N-terminal" evidence="1">
    <location>
        <begin position="36"/>
        <end position="137"/>
    </location>
</feature>
<protein>
    <recommendedName>
        <fullName evidence="1">Thiol:disulfide interchange protein DsbD N-terminal domain-containing protein</fullName>
    </recommendedName>
</protein>
<dbReference type="EMBL" id="LAZR01001732">
    <property type="protein sequence ID" value="KKN39973.1"/>
    <property type="molecule type" value="Genomic_DNA"/>
</dbReference>
<dbReference type="Pfam" id="PF11412">
    <property type="entry name" value="DsbD_N"/>
    <property type="match status" value="1"/>
</dbReference>
<accession>A0A0F9TES6</accession>
<sequence length="265" mass="28485">MNKKILSLLASLLVAPVPAAAFEVIQGEILSGWVLPDGNRIAAIRLTLEPGWKTYWRAPGDLGIPPDFNWAKSENLADVAIEWPAPTVFREKNLTTIGYKEHVILPLLINVVEKDVPVTLAATVSLGVCSDICVPATLNLNALIDTKTTRADPEIAASLAQRPFSAKEAQVSKATCNLSLKDGSFELVTAITLPHTGGQEFVVIEPGQSDLWISETDTSREGGILRARADIAHVKDETVALDRSQIRITVLGSNQSVDIRGCTSG</sequence>
<reference evidence="2" key="1">
    <citation type="journal article" date="2015" name="Nature">
        <title>Complex archaea that bridge the gap between prokaryotes and eukaryotes.</title>
        <authorList>
            <person name="Spang A."/>
            <person name="Saw J.H."/>
            <person name="Jorgensen S.L."/>
            <person name="Zaremba-Niedzwiedzka K."/>
            <person name="Martijn J."/>
            <person name="Lind A.E."/>
            <person name="van Eijk R."/>
            <person name="Schleper C."/>
            <person name="Guy L."/>
            <person name="Ettema T.J."/>
        </authorList>
    </citation>
    <scope>NUCLEOTIDE SEQUENCE</scope>
</reference>
<comment type="caution">
    <text evidence="2">The sequence shown here is derived from an EMBL/GenBank/DDBJ whole genome shotgun (WGS) entry which is preliminary data.</text>
</comment>
<evidence type="ECO:0000313" key="2">
    <source>
        <dbReference type="EMBL" id="KKN39973.1"/>
    </source>
</evidence>
<dbReference type="InterPro" id="IPR028250">
    <property type="entry name" value="DsbDN"/>
</dbReference>